<proteinExistence type="predicted"/>
<name>A0ABU1PWE8_9PSEU</name>
<organism evidence="2 3">
    <name type="scientific">Saccharothrix longispora</name>
    <dbReference type="NCBI Taxonomy" id="33920"/>
    <lineage>
        <taxon>Bacteria</taxon>
        <taxon>Bacillati</taxon>
        <taxon>Actinomycetota</taxon>
        <taxon>Actinomycetes</taxon>
        <taxon>Pseudonocardiales</taxon>
        <taxon>Pseudonocardiaceae</taxon>
        <taxon>Saccharothrix</taxon>
    </lineage>
</organism>
<evidence type="ECO:0000256" key="1">
    <source>
        <dbReference type="SAM" id="MobiDB-lite"/>
    </source>
</evidence>
<dbReference type="EMBL" id="JAVDSG010000001">
    <property type="protein sequence ID" value="MDR6594474.1"/>
    <property type="molecule type" value="Genomic_DNA"/>
</dbReference>
<protein>
    <submittedName>
        <fullName evidence="2">Uncharacterized protein</fullName>
    </submittedName>
</protein>
<dbReference type="RefSeq" id="WP_310307475.1">
    <property type="nucleotide sequence ID" value="NZ_BAAAXB010000001.1"/>
</dbReference>
<accession>A0ABU1PWE8</accession>
<evidence type="ECO:0000313" key="3">
    <source>
        <dbReference type="Proteomes" id="UP001268819"/>
    </source>
</evidence>
<evidence type="ECO:0000313" key="2">
    <source>
        <dbReference type="EMBL" id="MDR6594474.1"/>
    </source>
</evidence>
<dbReference type="Proteomes" id="UP001268819">
    <property type="component" value="Unassembled WGS sequence"/>
</dbReference>
<feature type="region of interest" description="Disordered" evidence="1">
    <location>
        <begin position="1"/>
        <end position="20"/>
    </location>
</feature>
<reference evidence="2 3" key="1">
    <citation type="submission" date="2023-07" db="EMBL/GenBank/DDBJ databases">
        <title>Sequencing the genomes of 1000 actinobacteria strains.</title>
        <authorList>
            <person name="Klenk H.-P."/>
        </authorList>
    </citation>
    <scope>NUCLEOTIDE SEQUENCE [LARGE SCALE GENOMIC DNA]</scope>
    <source>
        <strain evidence="2 3">DSM 43749</strain>
    </source>
</reference>
<keyword evidence="3" id="KW-1185">Reference proteome</keyword>
<gene>
    <name evidence="2" type="ORF">J2S66_002858</name>
</gene>
<comment type="caution">
    <text evidence="2">The sequence shown here is derived from an EMBL/GenBank/DDBJ whole genome shotgun (WGS) entry which is preliminary data.</text>
</comment>
<sequence>MTVTLVGDGDQGEGGERPVSLFDDPKVVGEVQEFVDDQAPRVFAVVQETFGPPEDLNIVAWGMTTKTGVEVISVHGGMRMGLQSAENALIFYRPVGVRTLASSGSGASVASNGLETALECVWRGWPVVPGALWAGDTYVDPATNAECDALALSSPAMATLDLEEVRRLWPVSGGGVTRSALAALGKLMTAVVVQPEPARRVVESEAFRASPTPVVMLPVPTLGLMIESAVFVVSSAEGLDERSVFPRGAMLPLPPAVVEGHKAEWLVSPAECGGLMSGPELAGLLALETSNRR</sequence>